<name>A0ABV4KIZ4_9FLAO</name>
<proteinExistence type="predicted"/>
<evidence type="ECO:0000259" key="1">
    <source>
        <dbReference type="PROSITE" id="PS51704"/>
    </source>
</evidence>
<dbReference type="PANTHER" id="PTHR46211">
    <property type="entry name" value="GLYCEROPHOSPHORYL DIESTER PHOSPHODIESTERASE"/>
    <property type="match status" value="1"/>
</dbReference>
<dbReference type="SUPFAM" id="SSF51695">
    <property type="entry name" value="PLC-like phosphodiesterases"/>
    <property type="match status" value="1"/>
</dbReference>
<dbReference type="PANTHER" id="PTHR46211:SF1">
    <property type="entry name" value="GLYCEROPHOSPHODIESTER PHOSPHODIESTERASE, CYTOPLASMIC"/>
    <property type="match status" value="1"/>
</dbReference>
<dbReference type="Gene3D" id="3.20.20.190">
    <property type="entry name" value="Phosphatidylinositol (PI) phosphodiesterase"/>
    <property type="match status" value="1"/>
</dbReference>
<feature type="domain" description="GP-PDE" evidence="1">
    <location>
        <begin position="1"/>
        <end position="225"/>
    </location>
</feature>
<comment type="caution">
    <text evidence="2">The sequence shown here is derived from an EMBL/GenBank/DDBJ whole genome shotgun (WGS) entry which is preliminary data.</text>
</comment>
<keyword evidence="3" id="KW-1185">Reference proteome</keyword>
<dbReference type="Proteomes" id="UP001568894">
    <property type="component" value="Unassembled WGS sequence"/>
</dbReference>
<accession>A0ABV4KIZ4</accession>
<dbReference type="RefSeq" id="WP_371571666.1">
    <property type="nucleotide sequence ID" value="NZ_JASMRN010000013.1"/>
</dbReference>
<organism evidence="2 3">
    <name type="scientific">Flavobacterium frigidarium</name>
    <dbReference type="NCBI Taxonomy" id="99286"/>
    <lineage>
        <taxon>Bacteria</taxon>
        <taxon>Pseudomonadati</taxon>
        <taxon>Bacteroidota</taxon>
        <taxon>Flavobacteriia</taxon>
        <taxon>Flavobacteriales</taxon>
        <taxon>Flavobacteriaceae</taxon>
        <taxon>Flavobacterium</taxon>
    </lineage>
</organism>
<dbReference type="InterPro" id="IPR017946">
    <property type="entry name" value="PLC-like_Pdiesterase_TIM-brl"/>
</dbReference>
<protein>
    <submittedName>
        <fullName evidence="2">Glycerophosphodiester phosphodiesterase family protein</fullName>
    </submittedName>
</protein>
<sequence>MLKIGHRGAKGYEPENTLIGFEKALALGVDQIELDIHLSADGEIMVIHDETIDRTTNGSGCVNSLTCTELQQFRIREQQYIPTLIEVLDLIDRKCSVNIEIKSTNLADKLVTALERFIIEKVWKYSHFIVSSFEWDTLEKVRSLNPEISIGVLTETNIEDALAFAKKIKAQAINPDFQLLSKDNVSAMQQAGFQVFPWTVNETEDIKRIQSYKVDGIISDFPDRL</sequence>
<dbReference type="Pfam" id="PF03009">
    <property type="entry name" value="GDPD"/>
    <property type="match status" value="1"/>
</dbReference>
<dbReference type="PROSITE" id="PS51704">
    <property type="entry name" value="GP_PDE"/>
    <property type="match status" value="1"/>
</dbReference>
<dbReference type="InterPro" id="IPR030395">
    <property type="entry name" value="GP_PDE_dom"/>
</dbReference>
<evidence type="ECO:0000313" key="3">
    <source>
        <dbReference type="Proteomes" id="UP001568894"/>
    </source>
</evidence>
<dbReference type="EMBL" id="JASMRN010000013">
    <property type="protein sequence ID" value="MEZ7516438.1"/>
    <property type="molecule type" value="Genomic_DNA"/>
</dbReference>
<reference evidence="2 3" key="1">
    <citation type="submission" date="2023-05" db="EMBL/GenBank/DDBJ databases">
        <title>Adaptations of aquatic viruses from atmosphere-close ecosystems of the Central Arctic Ocean.</title>
        <authorList>
            <person name="Rahlff J."/>
            <person name="Holmfeldt K."/>
        </authorList>
    </citation>
    <scope>NUCLEOTIDE SEQUENCE [LARGE SCALE GENOMIC DNA]</scope>
    <source>
        <strain evidence="2 3">Arc14</strain>
    </source>
</reference>
<evidence type="ECO:0000313" key="2">
    <source>
        <dbReference type="EMBL" id="MEZ7516438.1"/>
    </source>
</evidence>
<gene>
    <name evidence="2" type="ORF">QO192_14240</name>
</gene>